<sequence>MANLASTYGNQGRWKEAEKLEVQVMETRKRVLGEEHPFTLAPPNFELGADKAPANPPNAIRMKNGVIDKEAQRLKKVEGFWENKLLDRQKKKPGPNASQEIKDKYKTAEATLKSLYDVALKKRLLYGKERVLKDNPKDQSLIAEIDELREQLKALEAGDKKEDGKKEDNTLVHPSSPDITVSEPNGKTRAPTGLDAVPSKDGIRNRK</sequence>
<keyword evidence="3" id="KW-1185">Reference proteome</keyword>
<feature type="compositionally biased region" description="Basic and acidic residues" evidence="1">
    <location>
        <begin position="156"/>
        <end position="170"/>
    </location>
</feature>
<dbReference type="AlphaFoldDB" id="A0A6A5TCG3"/>
<evidence type="ECO:0000313" key="3">
    <source>
        <dbReference type="Proteomes" id="UP000800035"/>
    </source>
</evidence>
<evidence type="ECO:0000256" key="1">
    <source>
        <dbReference type="SAM" id="MobiDB-lite"/>
    </source>
</evidence>
<dbReference type="OrthoDB" id="5986190at2759"/>
<dbReference type="EMBL" id="ML977030">
    <property type="protein sequence ID" value="KAF1949884.1"/>
    <property type="molecule type" value="Genomic_DNA"/>
</dbReference>
<accession>A0A6A5TCG3</accession>
<feature type="region of interest" description="Disordered" evidence="1">
    <location>
        <begin position="42"/>
        <end position="61"/>
    </location>
</feature>
<dbReference type="Proteomes" id="UP000800035">
    <property type="component" value="Unassembled WGS sequence"/>
</dbReference>
<evidence type="ECO:0000313" key="2">
    <source>
        <dbReference type="EMBL" id="KAF1949884.1"/>
    </source>
</evidence>
<evidence type="ECO:0008006" key="4">
    <source>
        <dbReference type="Google" id="ProtNLM"/>
    </source>
</evidence>
<dbReference type="Pfam" id="PF13374">
    <property type="entry name" value="TPR_10"/>
    <property type="match status" value="1"/>
</dbReference>
<protein>
    <recommendedName>
        <fullName evidence="4">Kinesin light chain</fullName>
    </recommendedName>
</protein>
<feature type="region of interest" description="Disordered" evidence="1">
    <location>
        <begin position="156"/>
        <end position="207"/>
    </location>
</feature>
<proteinExistence type="predicted"/>
<dbReference type="InterPro" id="IPR011990">
    <property type="entry name" value="TPR-like_helical_dom_sf"/>
</dbReference>
<organism evidence="2 3">
    <name type="scientific">Byssothecium circinans</name>
    <dbReference type="NCBI Taxonomy" id="147558"/>
    <lineage>
        <taxon>Eukaryota</taxon>
        <taxon>Fungi</taxon>
        <taxon>Dikarya</taxon>
        <taxon>Ascomycota</taxon>
        <taxon>Pezizomycotina</taxon>
        <taxon>Dothideomycetes</taxon>
        <taxon>Pleosporomycetidae</taxon>
        <taxon>Pleosporales</taxon>
        <taxon>Massarineae</taxon>
        <taxon>Massarinaceae</taxon>
        <taxon>Byssothecium</taxon>
    </lineage>
</organism>
<name>A0A6A5TCG3_9PLEO</name>
<dbReference type="Gene3D" id="1.25.40.10">
    <property type="entry name" value="Tetratricopeptide repeat domain"/>
    <property type="match status" value="1"/>
</dbReference>
<gene>
    <name evidence="2" type="ORF">CC80DRAFT_598520</name>
</gene>
<reference evidence="2" key="1">
    <citation type="journal article" date="2020" name="Stud. Mycol.">
        <title>101 Dothideomycetes genomes: a test case for predicting lifestyles and emergence of pathogens.</title>
        <authorList>
            <person name="Haridas S."/>
            <person name="Albert R."/>
            <person name="Binder M."/>
            <person name="Bloem J."/>
            <person name="Labutti K."/>
            <person name="Salamov A."/>
            <person name="Andreopoulos B."/>
            <person name="Baker S."/>
            <person name="Barry K."/>
            <person name="Bills G."/>
            <person name="Bluhm B."/>
            <person name="Cannon C."/>
            <person name="Castanera R."/>
            <person name="Culley D."/>
            <person name="Daum C."/>
            <person name="Ezra D."/>
            <person name="Gonzalez J."/>
            <person name="Henrissat B."/>
            <person name="Kuo A."/>
            <person name="Liang C."/>
            <person name="Lipzen A."/>
            <person name="Lutzoni F."/>
            <person name="Magnuson J."/>
            <person name="Mondo S."/>
            <person name="Nolan M."/>
            <person name="Ohm R."/>
            <person name="Pangilinan J."/>
            <person name="Park H.-J."/>
            <person name="Ramirez L."/>
            <person name="Alfaro M."/>
            <person name="Sun H."/>
            <person name="Tritt A."/>
            <person name="Yoshinaga Y."/>
            <person name="Zwiers L.-H."/>
            <person name="Turgeon B."/>
            <person name="Goodwin S."/>
            <person name="Spatafora J."/>
            <person name="Crous P."/>
            <person name="Grigoriev I."/>
        </authorList>
    </citation>
    <scope>NUCLEOTIDE SEQUENCE</scope>
    <source>
        <strain evidence="2">CBS 675.92</strain>
    </source>
</reference>